<dbReference type="Pfam" id="PF03638">
    <property type="entry name" value="TCR"/>
    <property type="match status" value="2"/>
</dbReference>
<sequence length="643" mass="73448">MGLKLNVDPFINQQNTIVFNKTSQTYQNQESSRDLPKLVSPKPQRPIPQCFGQLQRSISNNSLSQLQRNLTMEYPSFTTTNSNSFLSFSRQSSYGFQTRTQDYERQHTNDELESRSGVFDMPLRPIALSNQHQSSQQSSQVTISSNVSAFTKNLNSLVKQTAEKQQLQQYNQQPQVKSQIIQNKTSINNKNINGSVISSSSSFKTLPECLSQLLIQATNQIKNQKEKDAEGKILGKRYRSKADYDQYSFNNNGELSYDNEVSNTNNQSNSANNNYNNNQNFDNQVLNNLDKPQKRRHISSLSKAILAKKILNKIETENDPNANVIPKNQDQIMKEDVQDNSTDINQVEEKDNASKMPESLSIVPDSSAKACNCKRSKCLKLYCECFANNKFCGANCSCNGCSNHAEHDEERLQAKEQILMRNPLAFRPKIETSLDENSLFNKDIKIDKINIQEQSDVLLSVSTKPITFGILAVSDKEKRHFKGCNCKKSFCQKKYCECFQSGVNCTDLCKCDECKNNETCKPCTYEMMFKVQKEVIKPEVQILQTRQYEKVIEYNVKSIEGDPFQDISQNVFSIQKNNHNTTPKKEAGVKNEKQSNKKLINEQDDFKQRAKGQKSKASSYNQENNPPYATESREYTINHNSRY</sequence>
<dbReference type="SMART" id="SM01114">
    <property type="entry name" value="CXC"/>
    <property type="match status" value="2"/>
</dbReference>
<evidence type="ECO:0000259" key="5">
    <source>
        <dbReference type="PROSITE" id="PS51634"/>
    </source>
</evidence>
<dbReference type="GO" id="GO:0006355">
    <property type="term" value="P:regulation of DNA-templated transcription"/>
    <property type="evidence" value="ECO:0007669"/>
    <property type="project" value="TreeGrafter"/>
</dbReference>
<evidence type="ECO:0000313" key="6">
    <source>
        <dbReference type="EMBL" id="CDW76670.1"/>
    </source>
</evidence>
<dbReference type="InterPro" id="IPR033467">
    <property type="entry name" value="Tesmin/TSO1-like_CXC"/>
</dbReference>
<reference evidence="6 7" key="1">
    <citation type="submission" date="2014-06" db="EMBL/GenBank/DDBJ databases">
        <authorList>
            <person name="Swart Estienne"/>
        </authorList>
    </citation>
    <scope>NUCLEOTIDE SEQUENCE [LARGE SCALE GENOMIC DNA]</scope>
    <source>
        <strain evidence="6 7">130c</strain>
    </source>
</reference>
<keyword evidence="3" id="KW-0539">Nucleus</keyword>
<evidence type="ECO:0000256" key="2">
    <source>
        <dbReference type="ARBA" id="ARBA00007267"/>
    </source>
</evidence>
<dbReference type="PANTHER" id="PTHR12446:SF34">
    <property type="entry name" value="PROTEIN LIN-54 HOMOLOG"/>
    <property type="match status" value="1"/>
</dbReference>
<dbReference type="InterPro" id="IPR028307">
    <property type="entry name" value="Lin-54_fam"/>
</dbReference>
<dbReference type="InterPro" id="IPR005172">
    <property type="entry name" value="CRC"/>
</dbReference>
<evidence type="ECO:0000256" key="3">
    <source>
        <dbReference type="ARBA" id="ARBA00023242"/>
    </source>
</evidence>
<organism evidence="6 7">
    <name type="scientific">Stylonychia lemnae</name>
    <name type="common">Ciliate</name>
    <dbReference type="NCBI Taxonomy" id="5949"/>
    <lineage>
        <taxon>Eukaryota</taxon>
        <taxon>Sar</taxon>
        <taxon>Alveolata</taxon>
        <taxon>Ciliophora</taxon>
        <taxon>Intramacronucleata</taxon>
        <taxon>Spirotrichea</taxon>
        <taxon>Stichotrichia</taxon>
        <taxon>Sporadotrichida</taxon>
        <taxon>Oxytrichidae</taxon>
        <taxon>Stylonychinae</taxon>
        <taxon>Stylonychia</taxon>
    </lineage>
</organism>
<dbReference type="OrthoDB" id="6283463at2759"/>
<dbReference type="PANTHER" id="PTHR12446">
    <property type="entry name" value="TESMIN/TSO1-RELATED"/>
    <property type="match status" value="1"/>
</dbReference>
<comment type="subcellular location">
    <subcellularLocation>
        <location evidence="1">Nucleus</location>
    </subcellularLocation>
</comment>
<protein>
    <recommendedName>
        <fullName evidence="5">CRC domain-containing protein</fullName>
    </recommendedName>
</protein>
<feature type="domain" description="CRC" evidence="5">
    <location>
        <begin position="367"/>
        <end position="519"/>
    </location>
</feature>
<feature type="region of interest" description="Disordered" evidence="4">
    <location>
        <begin position="261"/>
        <end position="281"/>
    </location>
</feature>
<dbReference type="PROSITE" id="PS51634">
    <property type="entry name" value="CRC"/>
    <property type="match status" value="1"/>
</dbReference>
<dbReference type="GO" id="GO:0005634">
    <property type="term" value="C:nucleus"/>
    <property type="evidence" value="ECO:0007669"/>
    <property type="project" value="UniProtKB-SubCell"/>
</dbReference>
<dbReference type="OMA" id="CMNDESN"/>
<feature type="compositionally biased region" description="Low complexity" evidence="4">
    <location>
        <begin position="262"/>
        <end position="281"/>
    </location>
</feature>
<feature type="compositionally biased region" description="Basic and acidic residues" evidence="4">
    <location>
        <begin position="583"/>
        <end position="608"/>
    </location>
</feature>
<gene>
    <name evidence="6" type="primary">Contig18611.g19773</name>
    <name evidence="6" type="ORF">STYLEM_5631</name>
</gene>
<feature type="compositionally biased region" description="Polar residues" evidence="4">
    <location>
        <begin position="615"/>
        <end position="627"/>
    </location>
</feature>
<comment type="similarity">
    <text evidence="2">Belongs to the lin-54 family.</text>
</comment>
<dbReference type="EMBL" id="CCKQ01005435">
    <property type="protein sequence ID" value="CDW76670.1"/>
    <property type="molecule type" value="Genomic_DNA"/>
</dbReference>
<evidence type="ECO:0000313" key="7">
    <source>
        <dbReference type="Proteomes" id="UP000039865"/>
    </source>
</evidence>
<evidence type="ECO:0000256" key="1">
    <source>
        <dbReference type="ARBA" id="ARBA00004123"/>
    </source>
</evidence>
<keyword evidence="7" id="KW-1185">Reference proteome</keyword>
<dbReference type="AlphaFoldDB" id="A0A078A518"/>
<proteinExistence type="inferred from homology"/>
<feature type="region of interest" description="Disordered" evidence="4">
    <location>
        <begin position="578"/>
        <end position="643"/>
    </location>
</feature>
<dbReference type="InParanoid" id="A0A078A518"/>
<dbReference type="Proteomes" id="UP000039865">
    <property type="component" value="Unassembled WGS sequence"/>
</dbReference>
<accession>A0A078A518</accession>
<evidence type="ECO:0000256" key="4">
    <source>
        <dbReference type="SAM" id="MobiDB-lite"/>
    </source>
</evidence>
<name>A0A078A518_STYLE</name>